<protein>
    <submittedName>
        <fullName evidence="1">Uncharacterized protein</fullName>
    </submittedName>
</protein>
<organism evidence="1">
    <name type="scientific">Lotus japonicus</name>
    <name type="common">Lotus corniculatus var. japonicus</name>
    <dbReference type="NCBI Taxonomy" id="34305"/>
    <lineage>
        <taxon>Eukaryota</taxon>
        <taxon>Viridiplantae</taxon>
        <taxon>Streptophyta</taxon>
        <taxon>Embryophyta</taxon>
        <taxon>Tracheophyta</taxon>
        <taxon>Spermatophyta</taxon>
        <taxon>Magnoliopsida</taxon>
        <taxon>eudicotyledons</taxon>
        <taxon>Gunneridae</taxon>
        <taxon>Pentapetalae</taxon>
        <taxon>rosids</taxon>
        <taxon>fabids</taxon>
        <taxon>Fabales</taxon>
        <taxon>Fabaceae</taxon>
        <taxon>Papilionoideae</taxon>
        <taxon>50 kb inversion clade</taxon>
        <taxon>NPAAA clade</taxon>
        <taxon>Hologalegina</taxon>
        <taxon>robinioid clade</taxon>
        <taxon>Loteae</taxon>
        <taxon>Lotus</taxon>
    </lineage>
</organism>
<evidence type="ECO:0000313" key="1">
    <source>
        <dbReference type="EMBL" id="AFK43212.1"/>
    </source>
</evidence>
<sequence>MDSKTGHEIAPKISMVAMKHSNPISVSNDPALEPRLAYHTSFQMAPSNSHMCNTAWGKMVKNYSTMGCLNLSSPGSKTCNPNSKCTKSWTQGRLNS</sequence>
<dbReference type="EMBL" id="BT143418">
    <property type="protein sequence ID" value="AFK43212.1"/>
    <property type="molecule type" value="mRNA"/>
</dbReference>
<reference evidence="1" key="1">
    <citation type="submission" date="2012-05" db="EMBL/GenBank/DDBJ databases">
        <authorList>
            <person name="Krishnakumar V."/>
            <person name="Cheung F."/>
            <person name="Xiao Y."/>
            <person name="Chan A."/>
            <person name="Moskal W.A."/>
            <person name="Town C.D."/>
        </authorList>
    </citation>
    <scope>NUCLEOTIDE SEQUENCE</scope>
</reference>
<proteinExistence type="evidence at transcript level"/>
<name>I3SSH0_LOTJA</name>
<accession>I3SSH0</accession>
<dbReference type="AlphaFoldDB" id="I3SSH0"/>